<evidence type="ECO:0000313" key="2">
    <source>
        <dbReference type="Proteomes" id="UP000314294"/>
    </source>
</evidence>
<organism evidence="1 2">
    <name type="scientific">Liparis tanakae</name>
    <name type="common">Tanaka's snailfish</name>
    <dbReference type="NCBI Taxonomy" id="230148"/>
    <lineage>
        <taxon>Eukaryota</taxon>
        <taxon>Metazoa</taxon>
        <taxon>Chordata</taxon>
        <taxon>Craniata</taxon>
        <taxon>Vertebrata</taxon>
        <taxon>Euteleostomi</taxon>
        <taxon>Actinopterygii</taxon>
        <taxon>Neopterygii</taxon>
        <taxon>Teleostei</taxon>
        <taxon>Neoteleostei</taxon>
        <taxon>Acanthomorphata</taxon>
        <taxon>Eupercaria</taxon>
        <taxon>Perciformes</taxon>
        <taxon>Cottioidei</taxon>
        <taxon>Cottales</taxon>
        <taxon>Liparidae</taxon>
        <taxon>Liparis</taxon>
    </lineage>
</organism>
<protein>
    <submittedName>
        <fullName evidence="1">Uncharacterized protein</fullName>
    </submittedName>
</protein>
<proteinExistence type="predicted"/>
<gene>
    <name evidence="1" type="ORF">EYF80_014268</name>
</gene>
<reference evidence="1 2" key="1">
    <citation type="submission" date="2019-03" db="EMBL/GenBank/DDBJ databases">
        <title>First draft genome of Liparis tanakae, snailfish: a comprehensive survey of snailfish specific genes.</title>
        <authorList>
            <person name="Kim W."/>
            <person name="Song I."/>
            <person name="Jeong J.-H."/>
            <person name="Kim D."/>
            <person name="Kim S."/>
            <person name="Ryu S."/>
            <person name="Song J.Y."/>
            <person name="Lee S.K."/>
        </authorList>
    </citation>
    <scope>NUCLEOTIDE SEQUENCE [LARGE SCALE GENOMIC DNA]</scope>
    <source>
        <tissue evidence="1">Muscle</tissue>
    </source>
</reference>
<keyword evidence="2" id="KW-1185">Reference proteome</keyword>
<sequence length="100" mass="11092">MHVNRSRTLKPSGRQHTLIYPEFYRLASPSEQLAPPSAAVFPGGLCLPQLAVEWNNHAVTPREQKGSTPVVLFGGVLVKQRLPAANFQSTLRRAHYVGQF</sequence>
<name>A0A4Z2IBT5_9TELE</name>
<dbReference type="AlphaFoldDB" id="A0A4Z2IBT5"/>
<dbReference type="EMBL" id="SRLO01000103">
    <property type="protein sequence ID" value="TNN75456.1"/>
    <property type="molecule type" value="Genomic_DNA"/>
</dbReference>
<comment type="caution">
    <text evidence="1">The sequence shown here is derived from an EMBL/GenBank/DDBJ whole genome shotgun (WGS) entry which is preliminary data.</text>
</comment>
<dbReference type="Proteomes" id="UP000314294">
    <property type="component" value="Unassembled WGS sequence"/>
</dbReference>
<accession>A0A4Z2IBT5</accession>
<evidence type="ECO:0000313" key="1">
    <source>
        <dbReference type="EMBL" id="TNN75456.1"/>
    </source>
</evidence>